<feature type="compositionally biased region" description="Polar residues" evidence="1">
    <location>
        <begin position="143"/>
        <end position="152"/>
    </location>
</feature>
<feature type="region of interest" description="Disordered" evidence="1">
    <location>
        <begin position="133"/>
        <end position="152"/>
    </location>
</feature>
<dbReference type="GeneID" id="20677349"/>
<reference evidence="2 3" key="1">
    <citation type="journal article" date="2012" name="New Phytol.">
        <title>Insight into trade-off between wood decay and parasitism from the genome of a fungal forest pathogen.</title>
        <authorList>
            <person name="Olson A."/>
            <person name="Aerts A."/>
            <person name="Asiegbu F."/>
            <person name="Belbahri L."/>
            <person name="Bouzid O."/>
            <person name="Broberg A."/>
            <person name="Canback B."/>
            <person name="Coutinho P.M."/>
            <person name="Cullen D."/>
            <person name="Dalman K."/>
            <person name="Deflorio G."/>
            <person name="van Diepen L.T."/>
            <person name="Dunand C."/>
            <person name="Duplessis S."/>
            <person name="Durling M."/>
            <person name="Gonthier P."/>
            <person name="Grimwood J."/>
            <person name="Fossdal C.G."/>
            <person name="Hansson D."/>
            <person name="Henrissat B."/>
            <person name="Hietala A."/>
            <person name="Himmelstrand K."/>
            <person name="Hoffmeister D."/>
            <person name="Hogberg N."/>
            <person name="James T.Y."/>
            <person name="Karlsson M."/>
            <person name="Kohler A."/>
            <person name="Kues U."/>
            <person name="Lee Y.H."/>
            <person name="Lin Y.C."/>
            <person name="Lind M."/>
            <person name="Lindquist E."/>
            <person name="Lombard V."/>
            <person name="Lucas S."/>
            <person name="Lunden K."/>
            <person name="Morin E."/>
            <person name="Murat C."/>
            <person name="Park J."/>
            <person name="Raffaello T."/>
            <person name="Rouze P."/>
            <person name="Salamov A."/>
            <person name="Schmutz J."/>
            <person name="Solheim H."/>
            <person name="Stahlberg J."/>
            <person name="Velez H."/>
            <person name="de Vries R.P."/>
            <person name="Wiebenga A."/>
            <person name="Woodward S."/>
            <person name="Yakovlev I."/>
            <person name="Garbelotto M."/>
            <person name="Martin F."/>
            <person name="Grigoriev I.V."/>
            <person name="Stenlid J."/>
        </authorList>
    </citation>
    <scope>NUCLEOTIDE SEQUENCE [LARGE SCALE GENOMIC DNA]</scope>
    <source>
        <strain evidence="2 3">TC 32-1</strain>
    </source>
</reference>
<gene>
    <name evidence="2" type="ORF">HETIRDRAFT_470495</name>
</gene>
<accession>W4KI11</accession>
<dbReference type="KEGG" id="hir:HETIRDRAFT_470495"/>
<dbReference type="RefSeq" id="XP_009542339.1">
    <property type="nucleotide sequence ID" value="XM_009544044.1"/>
</dbReference>
<keyword evidence="3" id="KW-1185">Reference proteome</keyword>
<dbReference type="HOGENOM" id="CLU_1722607_0_0_1"/>
<sequence length="152" mass="17158">MGTSGDNLNGWTRTTRERHKFLGYADHPRLPPRAPAQPPLYVTDAVSTVPRCHHTLLTVPRCAHMSWGRLHNIDVIRASGTRLGGIRTRTYMPFDDVGFLLHSKMSICPSYQIALWGIGSRGEGDRKHTYLSKAKGDKECKTRNQPHWTPRG</sequence>
<dbReference type="InParanoid" id="W4KI11"/>
<name>W4KI11_HETIT</name>
<evidence type="ECO:0000313" key="2">
    <source>
        <dbReference type="EMBL" id="ETW85482.1"/>
    </source>
</evidence>
<feature type="compositionally biased region" description="Basic and acidic residues" evidence="1">
    <location>
        <begin position="133"/>
        <end position="142"/>
    </location>
</feature>
<dbReference type="EMBL" id="KI925455">
    <property type="protein sequence ID" value="ETW85482.1"/>
    <property type="molecule type" value="Genomic_DNA"/>
</dbReference>
<organism evidence="2 3">
    <name type="scientific">Heterobasidion irregulare (strain TC 32-1)</name>
    <dbReference type="NCBI Taxonomy" id="747525"/>
    <lineage>
        <taxon>Eukaryota</taxon>
        <taxon>Fungi</taxon>
        <taxon>Dikarya</taxon>
        <taxon>Basidiomycota</taxon>
        <taxon>Agaricomycotina</taxon>
        <taxon>Agaricomycetes</taxon>
        <taxon>Russulales</taxon>
        <taxon>Bondarzewiaceae</taxon>
        <taxon>Heterobasidion</taxon>
        <taxon>Heterobasidion annosum species complex</taxon>
    </lineage>
</organism>
<dbReference type="AlphaFoldDB" id="W4KI11"/>
<evidence type="ECO:0000256" key="1">
    <source>
        <dbReference type="SAM" id="MobiDB-lite"/>
    </source>
</evidence>
<proteinExistence type="predicted"/>
<protein>
    <submittedName>
        <fullName evidence="2">Uncharacterized protein</fullName>
    </submittedName>
</protein>
<evidence type="ECO:0000313" key="3">
    <source>
        <dbReference type="Proteomes" id="UP000030671"/>
    </source>
</evidence>
<dbReference type="Proteomes" id="UP000030671">
    <property type="component" value="Unassembled WGS sequence"/>
</dbReference>